<keyword evidence="6 8" id="KW-0658">Purine biosynthesis</keyword>
<organism evidence="12 13">
    <name type="scientific">Ignicoccus islandicus DSM 13165</name>
    <dbReference type="NCBI Taxonomy" id="940295"/>
    <lineage>
        <taxon>Archaea</taxon>
        <taxon>Thermoproteota</taxon>
        <taxon>Thermoprotei</taxon>
        <taxon>Desulfurococcales</taxon>
        <taxon>Desulfurococcaceae</taxon>
        <taxon>Ignicoccus</taxon>
    </lineage>
</organism>
<comment type="cofactor">
    <cofactor evidence="10">
        <name>[4Fe-4S] cluster</name>
        <dbReference type="ChEBI" id="CHEBI:49883"/>
    </cofactor>
    <text evidence="10">Binds 1 [4Fe-4S] cluster per subunit.</text>
</comment>
<dbReference type="AlphaFoldDB" id="A0A0U3E0F4"/>
<evidence type="ECO:0000256" key="1">
    <source>
        <dbReference type="ARBA" id="ARBA00005209"/>
    </source>
</evidence>
<dbReference type="RefSeq" id="WP_075049169.1">
    <property type="nucleotide sequence ID" value="NZ_CP006867.1"/>
</dbReference>
<dbReference type="GeneID" id="30679508"/>
<dbReference type="Gene3D" id="3.40.50.2020">
    <property type="match status" value="1"/>
</dbReference>
<sequence>MAGIAGVLAFDPAWNVARFNYYSLLALQHRGQEEACMFVSDGTKIEWICGKGFVDEVLPRATELPGWASIGGVWSEVPGYYGFAEGDVEVAVVVDGRIFNGTPKDVATEISMARSEGVSGVELAEKVLRKFKGTFSLLALTSEGEIIAYRSPPGLRPLQLGGFGFDMAVFATESVAFDVIGADLKKDFDAAEAIYVNQLVMERRKLYNVQKKLCVFEYIYNARPDSVIDGIEVYKVRERLGRELAKLYPRDVDAVVGVPETALPFAIGYSKESGKPYDMGFVATGRKARTAIRVNLMERVIGVQLKLNPIRSVFRRKRVLIIDDSVVRGLTLKTVIQTLRNRVGAVSVDVLIGSPKIISECRYGVEVPPADQLIASQMSDEEIARYIGARSINWLPPEKLPEIIGVDESQLCMGCFTGKYPVETEEGK</sequence>
<evidence type="ECO:0000313" key="12">
    <source>
        <dbReference type="EMBL" id="ALU11387.1"/>
    </source>
</evidence>
<accession>A0A0U3E0F4</accession>
<dbReference type="InterPro" id="IPR029057">
    <property type="entry name" value="PRTase-like"/>
</dbReference>
<dbReference type="EC" id="2.4.2.14" evidence="3 8"/>
<evidence type="ECO:0000256" key="3">
    <source>
        <dbReference type="ARBA" id="ARBA00011941"/>
    </source>
</evidence>
<keyword evidence="10" id="KW-0411">Iron-sulfur</keyword>
<comment type="cofactor">
    <cofactor evidence="9">
        <name>Mg(2+)</name>
        <dbReference type="ChEBI" id="CHEBI:18420"/>
    </cofactor>
    <text evidence="9">Binds 1 Mg(2+) ion per subunit.</text>
</comment>
<keyword evidence="4 8" id="KW-0328">Glycosyltransferase</keyword>
<evidence type="ECO:0000256" key="4">
    <source>
        <dbReference type="ARBA" id="ARBA00022676"/>
    </source>
</evidence>
<dbReference type="InterPro" id="IPR000836">
    <property type="entry name" value="PRTase_dom"/>
</dbReference>
<feature type="binding site" evidence="10">
    <location>
        <position position="361"/>
    </location>
    <ligand>
        <name>[4Fe-4S] cluster</name>
        <dbReference type="ChEBI" id="CHEBI:49883"/>
    </ligand>
</feature>
<dbReference type="GO" id="GO:0051536">
    <property type="term" value="F:iron-sulfur cluster binding"/>
    <property type="evidence" value="ECO:0007669"/>
    <property type="project" value="UniProtKB-KW"/>
</dbReference>
<gene>
    <name evidence="12" type="ORF">EYM_00440</name>
</gene>
<dbReference type="Pfam" id="PF00156">
    <property type="entry name" value="Pribosyltran"/>
    <property type="match status" value="1"/>
</dbReference>
<feature type="binding site" evidence="10">
    <location>
        <position position="415"/>
    </location>
    <ligand>
        <name>[4Fe-4S] cluster</name>
        <dbReference type="ChEBI" id="CHEBI:49883"/>
    </ligand>
</feature>
<dbReference type="PANTHER" id="PTHR11907">
    <property type="entry name" value="AMIDOPHOSPHORIBOSYLTRANSFERASE"/>
    <property type="match status" value="1"/>
</dbReference>
<dbReference type="Gene3D" id="3.60.20.10">
    <property type="entry name" value="Glutamine Phosphoribosylpyrophosphate, subunit 1, domain 1"/>
    <property type="match status" value="1"/>
</dbReference>
<dbReference type="SUPFAM" id="SSF53271">
    <property type="entry name" value="PRTase-like"/>
    <property type="match status" value="1"/>
</dbReference>
<dbReference type="CDD" id="cd06223">
    <property type="entry name" value="PRTases_typeI"/>
    <property type="match status" value="1"/>
</dbReference>
<evidence type="ECO:0000256" key="8">
    <source>
        <dbReference type="PIRNR" id="PIRNR000485"/>
    </source>
</evidence>
<feature type="binding site" evidence="9">
    <location>
        <position position="324"/>
    </location>
    <ligand>
        <name>Mg(2+)</name>
        <dbReference type="ChEBI" id="CHEBI:18420"/>
    </ligand>
</feature>
<comment type="similarity">
    <text evidence="2 8">In the C-terminal section; belongs to the purine/pyrimidine phosphoribosyltransferase family.</text>
</comment>
<dbReference type="OrthoDB" id="5976at2157"/>
<keyword evidence="9" id="KW-0460">Magnesium</keyword>
<dbReference type="GO" id="GO:0046872">
    <property type="term" value="F:metal ion binding"/>
    <property type="evidence" value="ECO:0007669"/>
    <property type="project" value="UniProtKB-KW"/>
</dbReference>
<comment type="catalytic activity">
    <reaction evidence="8">
        <text>5-phospho-beta-D-ribosylamine + L-glutamate + diphosphate = 5-phospho-alpha-D-ribose 1-diphosphate + L-glutamine + H2O</text>
        <dbReference type="Rhea" id="RHEA:14905"/>
        <dbReference type="ChEBI" id="CHEBI:15377"/>
        <dbReference type="ChEBI" id="CHEBI:29985"/>
        <dbReference type="ChEBI" id="CHEBI:33019"/>
        <dbReference type="ChEBI" id="CHEBI:58017"/>
        <dbReference type="ChEBI" id="CHEBI:58359"/>
        <dbReference type="ChEBI" id="CHEBI:58681"/>
        <dbReference type="EC" id="2.4.2.14"/>
    </reaction>
</comment>
<dbReference type="PATRIC" id="fig|940295.4.peg.87"/>
<name>A0A0U3E0F4_9CREN</name>
<comment type="pathway">
    <text evidence="1 8">Purine metabolism; IMP biosynthesis via de novo pathway; N(1)-(5-phospho-D-ribosyl)glycinamide from 5-phospho-alpha-D-ribose 1-diphosphate: step 1/2.</text>
</comment>
<dbReference type="EMBL" id="CP006867">
    <property type="protein sequence ID" value="ALU11387.1"/>
    <property type="molecule type" value="Genomic_DNA"/>
</dbReference>
<feature type="binding site" evidence="9">
    <location>
        <position position="323"/>
    </location>
    <ligand>
        <name>Mg(2+)</name>
        <dbReference type="ChEBI" id="CHEBI:18420"/>
    </ligand>
</feature>
<evidence type="ECO:0000313" key="13">
    <source>
        <dbReference type="Proteomes" id="UP000060778"/>
    </source>
</evidence>
<dbReference type="GO" id="GO:0009113">
    <property type="term" value="P:purine nucleobase biosynthetic process"/>
    <property type="evidence" value="ECO:0007669"/>
    <property type="project" value="InterPro"/>
</dbReference>
<dbReference type="SUPFAM" id="SSF56235">
    <property type="entry name" value="N-terminal nucleophile aminohydrolases (Ntn hydrolases)"/>
    <property type="match status" value="1"/>
</dbReference>
<dbReference type="KEGG" id="iis:EYM_00440"/>
<keyword evidence="7" id="KW-0315">Glutamine amidotransferase</keyword>
<feature type="binding site" evidence="10">
    <location>
        <position position="214"/>
    </location>
    <ligand>
        <name>[4Fe-4S] cluster</name>
        <dbReference type="ChEBI" id="CHEBI:49883"/>
    </ligand>
</feature>
<evidence type="ECO:0000256" key="6">
    <source>
        <dbReference type="ARBA" id="ARBA00022755"/>
    </source>
</evidence>
<dbReference type="PIRSF" id="PIRSF000485">
    <property type="entry name" value="Amd_phspho_trans"/>
    <property type="match status" value="1"/>
</dbReference>
<keyword evidence="13" id="KW-1185">Reference proteome</keyword>
<keyword evidence="10" id="KW-0408">Iron</keyword>
<dbReference type="STRING" id="940295.EYM_00440"/>
<proteinExistence type="inferred from homology"/>
<feature type="binding site" evidence="9">
    <location>
        <position position="261"/>
    </location>
    <ligand>
        <name>Mg(2+)</name>
        <dbReference type="ChEBI" id="CHEBI:18420"/>
    </ligand>
</feature>
<dbReference type="GO" id="GO:0004044">
    <property type="term" value="F:amidophosphoribosyltransferase activity"/>
    <property type="evidence" value="ECO:0007669"/>
    <property type="project" value="UniProtKB-EC"/>
</dbReference>
<reference evidence="12 13" key="1">
    <citation type="submission" date="2013-11" db="EMBL/GenBank/DDBJ databases">
        <title>Comparative genomics of Ignicoccus.</title>
        <authorList>
            <person name="Podar M."/>
        </authorList>
    </citation>
    <scope>NUCLEOTIDE SEQUENCE [LARGE SCALE GENOMIC DNA]</scope>
    <source>
        <strain evidence="12 13">DSM 13165</strain>
    </source>
</reference>
<evidence type="ECO:0000256" key="7">
    <source>
        <dbReference type="ARBA" id="ARBA00022962"/>
    </source>
</evidence>
<dbReference type="Proteomes" id="UP000060778">
    <property type="component" value="Chromosome"/>
</dbReference>
<evidence type="ECO:0000256" key="9">
    <source>
        <dbReference type="PIRSR" id="PIRSR000485-2"/>
    </source>
</evidence>
<dbReference type="InterPro" id="IPR029055">
    <property type="entry name" value="Ntn_hydrolases_N"/>
</dbReference>
<feature type="domain" description="Glutamine amidotransferase type-2" evidence="11">
    <location>
        <begin position="2"/>
        <end position="199"/>
    </location>
</feature>
<feature type="binding site" evidence="10">
    <location>
        <position position="412"/>
    </location>
    <ligand>
        <name>[4Fe-4S] cluster</name>
        <dbReference type="ChEBI" id="CHEBI:49883"/>
    </ligand>
</feature>
<dbReference type="InterPro" id="IPR017932">
    <property type="entry name" value="GATase_2_dom"/>
</dbReference>
<keyword evidence="5 8" id="KW-0808">Transferase</keyword>
<evidence type="ECO:0000256" key="10">
    <source>
        <dbReference type="PIRSR" id="PIRSR000485-3"/>
    </source>
</evidence>
<dbReference type="GO" id="GO:0006189">
    <property type="term" value="P:'de novo' IMP biosynthetic process"/>
    <property type="evidence" value="ECO:0007669"/>
    <property type="project" value="UniProtKB-UniPathway"/>
</dbReference>
<dbReference type="PROSITE" id="PS51278">
    <property type="entry name" value="GATASE_TYPE_2"/>
    <property type="match status" value="1"/>
</dbReference>
<evidence type="ECO:0000256" key="2">
    <source>
        <dbReference type="ARBA" id="ARBA00010138"/>
    </source>
</evidence>
<keyword evidence="9" id="KW-0479">Metal-binding</keyword>
<protein>
    <recommendedName>
        <fullName evidence="3 8">Amidophosphoribosyltransferase</fullName>
        <shortName evidence="8">ATase</shortName>
        <ecNumber evidence="3 8">2.4.2.14</ecNumber>
    </recommendedName>
    <alternativeName>
        <fullName evidence="8">Glutamine phosphoribosylpyrophosphate amidotransferase</fullName>
    </alternativeName>
</protein>
<dbReference type="InterPro" id="IPR005854">
    <property type="entry name" value="PurF"/>
</dbReference>
<evidence type="ECO:0000256" key="5">
    <source>
        <dbReference type="ARBA" id="ARBA00022679"/>
    </source>
</evidence>
<dbReference type="UniPathway" id="UPA00074">
    <property type="reaction ID" value="UER00124"/>
</dbReference>
<evidence type="ECO:0000259" key="11">
    <source>
        <dbReference type="PROSITE" id="PS51278"/>
    </source>
</evidence>